<dbReference type="Gene3D" id="1.20.1560.10">
    <property type="entry name" value="ABC transporter type 1, transmembrane domain"/>
    <property type="match status" value="1"/>
</dbReference>
<protein>
    <submittedName>
        <fullName evidence="10">PrtD family type I secretion system ABC transporter</fullName>
    </submittedName>
</protein>
<dbReference type="EMBL" id="JACIJP010000002">
    <property type="protein sequence ID" value="MBB6123717.1"/>
    <property type="molecule type" value="Genomic_DNA"/>
</dbReference>
<feature type="domain" description="ABC transmembrane type-1" evidence="9">
    <location>
        <begin position="35"/>
        <end position="217"/>
    </location>
</feature>
<keyword evidence="4" id="KW-0067">ATP-binding</keyword>
<proteinExistence type="predicted"/>
<reference evidence="10 11" key="1">
    <citation type="submission" date="2020-08" db="EMBL/GenBank/DDBJ databases">
        <title>Genomic Encyclopedia of Type Strains, Phase IV (KMG-IV): sequencing the most valuable type-strain genomes for metagenomic binning, comparative biology and taxonomic classification.</title>
        <authorList>
            <person name="Goeker M."/>
        </authorList>
    </citation>
    <scope>NUCLEOTIDE SEQUENCE [LARGE SCALE GENOMIC DNA]</scope>
    <source>
        <strain evidence="10 11">DSM 102255</strain>
    </source>
</reference>
<dbReference type="NCBIfam" id="TIGR01842">
    <property type="entry name" value="type_I_sec_PrtD"/>
    <property type="match status" value="1"/>
</dbReference>
<dbReference type="GO" id="GO:0034040">
    <property type="term" value="F:ATPase-coupled lipid transmembrane transporter activity"/>
    <property type="evidence" value="ECO:0007669"/>
    <property type="project" value="TreeGrafter"/>
</dbReference>
<dbReference type="GO" id="GO:0140359">
    <property type="term" value="F:ABC-type transporter activity"/>
    <property type="evidence" value="ECO:0007669"/>
    <property type="project" value="InterPro"/>
</dbReference>
<dbReference type="SMART" id="SM00382">
    <property type="entry name" value="AAA"/>
    <property type="match status" value="1"/>
</dbReference>
<keyword evidence="2 7" id="KW-0812">Transmembrane</keyword>
<dbReference type="InterPro" id="IPR011527">
    <property type="entry name" value="ABC1_TM_dom"/>
</dbReference>
<evidence type="ECO:0000256" key="6">
    <source>
        <dbReference type="ARBA" id="ARBA00023136"/>
    </source>
</evidence>
<comment type="subcellular location">
    <subcellularLocation>
        <location evidence="1">Cell membrane</location>
        <topology evidence="1">Multi-pass membrane protein</topology>
    </subcellularLocation>
</comment>
<keyword evidence="5 7" id="KW-1133">Transmembrane helix</keyword>
<keyword evidence="6 7" id="KW-0472">Membrane</keyword>
<dbReference type="InterPro" id="IPR036640">
    <property type="entry name" value="ABC1_TM_sf"/>
</dbReference>
<comment type="caution">
    <text evidence="10">The sequence shown here is derived from an EMBL/GenBank/DDBJ whole genome shotgun (WGS) entry which is preliminary data.</text>
</comment>
<dbReference type="InterPro" id="IPR003439">
    <property type="entry name" value="ABC_transporter-like_ATP-bd"/>
</dbReference>
<dbReference type="AlphaFoldDB" id="A0A841IYP2"/>
<dbReference type="SUPFAM" id="SSF90123">
    <property type="entry name" value="ABC transporter transmembrane region"/>
    <property type="match status" value="1"/>
</dbReference>
<name>A0A841IYP2_9SPHN</name>
<evidence type="ECO:0000256" key="2">
    <source>
        <dbReference type="ARBA" id="ARBA00022692"/>
    </source>
</evidence>
<organism evidence="10 11">
    <name type="scientific">Sphingobium subterraneum</name>
    <dbReference type="NCBI Taxonomy" id="627688"/>
    <lineage>
        <taxon>Bacteria</taxon>
        <taxon>Pseudomonadati</taxon>
        <taxon>Pseudomonadota</taxon>
        <taxon>Alphaproteobacteria</taxon>
        <taxon>Sphingomonadales</taxon>
        <taxon>Sphingomonadaceae</taxon>
        <taxon>Sphingobium</taxon>
    </lineage>
</organism>
<dbReference type="PROSITE" id="PS50893">
    <property type="entry name" value="ABC_TRANSPORTER_2"/>
    <property type="match status" value="1"/>
</dbReference>
<dbReference type="GO" id="GO:0005524">
    <property type="term" value="F:ATP binding"/>
    <property type="evidence" value="ECO:0007669"/>
    <property type="project" value="UniProtKB-KW"/>
</dbReference>
<evidence type="ECO:0000256" key="4">
    <source>
        <dbReference type="ARBA" id="ARBA00022840"/>
    </source>
</evidence>
<dbReference type="InterPro" id="IPR039421">
    <property type="entry name" value="Type_1_exporter"/>
</dbReference>
<feature type="transmembrane region" description="Helical" evidence="7">
    <location>
        <begin position="164"/>
        <end position="182"/>
    </location>
</feature>
<dbReference type="Pfam" id="PF00005">
    <property type="entry name" value="ABC_tran"/>
    <property type="match status" value="1"/>
</dbReference>
<dbReference type="SUPFAM" id="SSF52540">
    <property type="entry name" value="P-loop containing nucleoside triphosphate hydrolases"/>
    <property type="match status" value="1"/>
</dbReference>
<dbReference type="GO" id="GO:0030256">
    <property type="term" value="C:type I protein secretion system complex"/>
    <property type="evidence" value="ECO:0007669"/>
    <property type="project" value="InterPro"/>
</dbReference>
<dbReference type="GO" id="GO:0030253">
    <property type="term" value="P:protein secretion by the type I secretion system"/>
    <property type="evidence" value="ECO:0007669"/>
    <property type="project" value="InterPro"/>
</dbReference>
<dbReference type="PROSITE" id="PS50929">
    <property type="entry name" value="ABC_TM1F"/>
    <property type="match status" value="1"/>
</dbReference>
<dbReference type="InterPro" id="IPR027417">
    <property type="entry name" value="P-loop_NTPase"/>
</dbReference>
<dbReference type="Proteomes" id="UP000552700">
    <property type="component" value="Unassembled WGS sequence"/>
</dbReference>
<dbReference type="PANTHER" id="PTHR24221">
    <property type="entry name" value="ATP-BINDING CASSETTE SUB-FAMILY B"/>
    <property type="match status" value="1"/>
</dbReference>
<evidence type="ECO:0000256" key="5">
    <source>
        <dbReference type="ARBA" id="ARBA00022989"/>
    </source>
</evidence>
<evidence type="ECO:0000259" key="9">
    <source>
        <dbReference type="PROSITE" id="PS50929"/>
    </source>
</evidence>
<keyword evidence="3" id="KW-0547">Nucleotide-binding</keyword>
<evidence type="ECO:0000313" key="11">
    <source>
        <dbReference type="Proteomes" id="UP000552700"/>
    </source>
</evidence>
<evidence type="ECO:0000259" key="8">
    <source>
        <dbReference type="PROSITE" id="PS50893"/>
    </source>
</evidence>
<evidence type="ECO:0000313" key="10">
    <source>
        <dbReference type="EMBL" id="MBB6123717.1"/>
    </source>
</evidence>
<feature type="transmembrane region" description="Helical" evidence="7">
    <location>
        <begin position="62"/>
        <end position="91"/>
    </location>
</feature>
<dbReference type="InterPro" id="IPR010128">
    <property type="entry name" value="ATPase_T1SS_PrtD-like"/>
</dbReference>
<keyword evidence="11" id="KW-1185">Reference proteome</keyword>
<accession>A0A841IYP2</accession>
<dbReference type="Gene3D" id="3.40.50.300">
    <property type="entry name" value="P-loop containing nucleotide triphosphate hydrolases"/>
    <property type="match status" value="1"/>
</dbReference>
<evidence type="ECO:0000256" key="1">
    <source>
        <dbReference type="ARBA" id="ARBA00004651"/>
    </source>
</evidence>
<evidence type="ECO:0000256" key="3">
    <source>
        <dbReference type="ARBA" id="ARBA00022741"/>
    </source>
</evidence>
<sequence length="518" mass="57069">MLGRMGAWLMQRLGPDVLARSIERRLVDNQLRTEIIREVSQLRGFVGGPGVPAMLDIPWMPIYLLIAFLIHPWLGFVSLIGMVALFGLAYANEKFSNGEIRAAAAVSGQVLRDGDAIMRNAEVIDSMGMSPEVTKRWSRVMYRELRLQDDVHRRNATLVSFTRFTRSILQILLYAVAALLVLNQEMTGGAMMAGSIVMSRLLSPMESMFVHWRSLMQIREIYEHLQAFFRLPALRSTETDLPTPKGHIAVGSVTMALPGYPSPILRGVGFELEPGEHLAIVGPAASGKTTLSRIILGILRPTQGAVRLDGMDVSKWRREDLGRHIGYLPQDVELFSGTVAENVARFTECEDSQIIRAARMAGCHQMILNLPNGYDTEIGEGGLLLSGGQRQQVGLARALFGQPRLVVLDEPNSNLDTQGDQALKSALERLRTARVTTIVVTHRQALISHVDKLLVLQNGMVRAFGPVEEVMRENRTAAKEPKVVGPHAARPERAIVAAVVEEAPANEEDEGDTKEVAA</sequence>
<dbReference type="GO" id="GO:0005886">
    <property type="term" value="C:plasma membrane"/>
    <property type="evidence" value="ECO:0007669"/>
    <property type="project" value="UniProtKB-SubCell"/>
</dbReference>
<dbReference type="InterPro" id="IPR003593">
    <property type="entry name" value="AAA+_ATPase"/>
</dbReference>
<evidence type="ECO:0000256" key="7">
    <source>
        <dbReference type="SAM" id="Phobius"/>
    </source>
</evidence>
<dbReference type="PANTHER" id="PTHR24221:SF248">
    <property type="entry name" value="ABC TRANSPORTER TRANSMEMBRANE REGION"/>
    <property type="match status" value="1"/>
</dbReference>
<feature type="domain" description="ABC transporter" evidence="8">
    <location>
        <begin position="248"/>
        <end position="483"/>
    </location>
</feature>
<gene>
    <name evidence="10" type="ORF">FHS92_001446</name>
</gene>
<dbReference type="GO" id="GO:0016887">
    <property type="term" value="F:ATP hydrolysis activity"/>
    <property type="evidence" value="ECO:0007669"/>
    <property type="project" value="InterPro"/>
</dbReference>